<dbReference type="EMBL" id="MLJW01003852">
    <property type="protein sequence ID" value="OIQ71171.1"/>
    <property type="molecule type" value="Genomic_DNA"/>
</dbReference>
<reference evidence="2" key="1">
    <citation type="submission" date="2016-10" db="EMBL/GenBank/DDBJ databases">
        <title>Sequence of Gallionella enrichment culture.</title>
        <authorList>
            <person name="Poehlein A."/>
            <person name="Muehling M."/>
            <person name="Daniel R."/>
        </authorList>
    </citation>
    <scope>NUCLEOTIDE SEQUENCE</scope>
</reference>
<sequence>MPERVKRRAPQRFHARQQPENVQRAGAKSALCGPPVRAGAAKDRWREAEIHAEIAIKFRAHLGLCLQVQPRHLVFVLVGEQFVIAERHRRFQPRIGDGIDQFHITPRQPGRLIDGQMRHAKGDLLLQRFRLFADIRRQRPRRLIGVNHRPTAQFKRAFVALDRGLVQLNRAQNRRLGQRDQPHLPRRAKHHHVGIDRVAQQHARQFCSVKQRQPVLDPCFKTKL</sequence>
<comment type="caution">
    <text evidence="2">The sequence shown here is derived from an EMBL/GenBank/DDBJ whole genome shotgun (WGS) entry which is preliminary data.</text>
</comment>
<evidence type="ECO:0000256" key="1">
    <source>
        <dbReference type="SAM" id="MobiDB-lite"/>
    </source>
</evidence>
<feature type="region of interest" description="Disordered" evidence="1">
    <location>
        <begin position="1"/>
        <end position="33"/>
    </location>
</feature>
<organism evidence="2">
    <name type="scientific">mine drainage metagenome</name>
    <dbReference type="NCBI Taxonomy" id="410659"/>
    <lineage>
        <taxon>unclassified sequences</taxon>
        <taxon>metagenomes</taxon>
        <taxon>ecological metagenomes</taxon>
    </lineage>
</organism>
<protein>
    <submittedName>
        <fullName evidence="2">Uncharacterized protein</fullName>
    </submittedName>
</protein>
<gene>
    <name evidence="2" type="ORF">GALL_472150</name>
</gene>
<dbReference type="AlphaFoldDB" id="A0A1J5Q103"/>
<feature type="compositionally biased region" description="Basic residues" evidence="1">
    <location>
        <begin position="1"/>
        <end position="15"/>
    </location>
</feature>
<accession>A0A1J5Q103</accession>
<evidence type="ECO:0000313" key="2">
    <source>
        <dbReference type="EMBL" id="OIQ71171.1"/>
    </source>
</evidence>
<name>A0A1J5Q103_9ZZZZ</name>
<proteinExistence type="predicted"/>